<dbReference type="InterPro" id="IPR007210">
    <property type="entry name" value="ABC_Gly_betaine_transp_sub-bd"/>
</dbReference>
<evidence type="ECO:0000259" key="1">
    <source>
        <dbReference type="Pfam" id="PF04069"/>
    </source>
</evidence>
<dbReference type="AlphaFoldDB" id="A0A430B0S2"/>
<reference evidence="2 3" key="1">
    <citation type="submission" date="2017-05" db="EMBL/GenBank/DDBJ databases">
        <title>Vagococcus spp. assemblies.</title>
        <authorList>
            <person name="Gulvik C.A."/>
        </authorList>
    </citation>
    <scope>NUCLEOTIDE SEQUENCE [LARGE SCALE GENOMIC DNA]</scope>
    <source>
        <strain evidence="2 3">LMG 24798</strain>
    </source>
</reference>
<dbReference type="GO" id="GO:0022857">
    <property type="term" value="F:transmembrane transporter activity"/>
    <property type="evidence" value="ECO:0007669"/>
    <property type="project" value="InterPro"/>
</dbReference>
<comment type="caution">
    <text evidence="2">The sequence shown here is derived from an EMBL/GenBank/DDBJ whole genome shotgun (WGS) entry which is preliminary data.</text>
</comment>
<protein>
    <recommendedName>
        <fullName evidence="1">ABC-type glycine betaine transport system substrate-binding domain-containing protein</fullName>
    </recommendedName>
</protein>
<name>A0A430B0S2_9ENTE</name>
<dbReference type="OrthoDB" id="9801163at2"/>
<gene>
    <name evidence="2" type="ORF">CBF27_03080</name>
</gene>
<dbReference type="EMBL" id="NGKC01000002">
    <property type="protein sequence ID" value="RSU13899.1"/>
    <property type="molecule type" value="Genomic_DNA"/>
</dbReference>
<sequence length="320" mass="35501">MKKISRRFIPLVTVAAIIFLIGTLSGCSKKSNDKKAEETKEIRLATMTDEEGRILGEMMRMVLEDHGYKVDSKVGTFNNTTLVRQSIEQDQADLSLDYTGRGMFFDKEVDIKNYQSDLETAFEATKKADEKNGIIWLTYAPYNNTDGIVVAKEWADKNDVHTFEEFAKFVNDGGDMKLAVNGENAYVTTAETCLPGWEKTYGFKLSESQLVVGVNDAQSMASEGTDGVVAAHAYTTAGTLETLGLEVIEDTQMVSPVYSPAPIVSKKALDKYPELAEVFQPLFETIDGETIRHLNKLLSSDGISETKIAEDYLKEHSLVK</sequence>
<dbReference type="GO" id="GO:0043190">
    <property type="term" value="C:ATP-binding cassette (ABC) transporter complex"/>
    <property type="evidence" value="ECO:0007669"/>
    <property type="project" value="InterPro"/>
</dbReference>
<dbReference type="RefSeq" id="WP_126812307.1">
    <property type="nucleotide sequence ID" value="NZ_NGKC01000002.1"/>
</dbReference>
<dbReference type="PROSITE" id="PS51257">
    <property type="entry name" value="PROKAR_LIPOPROTEIN"/>
    <property type="match status" value="1"/>
</dbReference>
<keyword evidence="3" id="KW-1185">Reference proteome</keyword>
<proteinExistence type="predicted"/>
<organism evidence="2 3">
    <name type="scientific">Vagococcus acidifermentans</name>
    <dbReference type="NCBI Taxonomy" id="564710"/>
    <lineage>
        <taxon>Bacteria</taxon>
        <taxon>Bacillati</taxon>
        <taxon>Bacillota</taxon>
        <taxon>Bacilli</taxon>
        <taxon>Lactobacillales</taxon>
        <taxon>Enterococcaceae</taxon>
        <taxon>Vagococcus</taxon>
    </lineage>
</organism>
<feature type="domain" description="ABC-type glycine betaine transport system substrate-binding" evidence="1">
    <location>
        <begin position="40"/>
        <end position="315"/>
    </location>
</feature>
<dbReference type="SUPFAM" id="SSF53850">
    <property type="entry name" value="Periplasmic binding protein-like II"/>
    <property type="match status" value="1"/>
</dbReference>
<dbReference type="Pfam" id="PF04069">
    <property type="entry name" value="OpuAC"/>
    <property type="match status" value="1"/>
</dbReference>
<dbReference type="Gene3D" id="3.40.190.10">
    <property type="entry name" value="Periplasmic binding protein-like II"/>
    <property type="match status" value="1"/>
</dbReference>
<accession>A0A430B0S2</accession>
<evidence type="ECO:0000313" key="3">
    <source>
        <dbReference type="Proteomes" id="UP000286773"/>
    </source>
</evidence>
<evidence type="ECO:0000313" key="2">
    <source>
        <dbReference type="EMBL" id="RSU13899.1"/>
    </source>
</evidence>
<dbReference type="Gene3D" id="3.40.190.120">
    <property type="entry name" value="Osmoprotection protein (prox), domain 2"/>
    <property type="match status" value="1"/>
</dbReference>
<dbReference type="Proteomes" id="UP000286773">
    <property type="component" value="Unassembled WGS sequence"/>
</dbReference>